<evidence type="ECO:0000313" key="7">
    <source>
        <dbReference type="EMBL" id="EFV96219.1"/>
    </source>
</evidence>
<evidence type="ECO:0000256" key="1">
    <source>
        <dbReference type="ARBA" id="ARBA00004651"/>
    </source>
</evidence>
<keyword evidence="4 6" id="KW-1133">Transmembrane helix</keyword>
<feature type="transmembrane region" description="Helical" evidence="6">
    <location>
        <begin position="178"/>
        <end position="196"/>
    </location>
</feature>
<dbReference type="GO" id="GO:0005886">
    <property type="term" value="C:plasma membrane"/>
    <property type="evidence" value="ECO:0007669"/>
    <property type="project" value="UniProtKB-SubCell"/>
</dbReference>
<evidence type="ECO:0000313" key="8">
    <source>
        <dbReference type="Proteomes" id="UP000011021"/>
    </source>
</evidence>
<dbReference type="EMBL" id="AEQP01000001">
    <property type="protein sequence ID" value="EFV96219.1"/>
    <property type="molecule type" value="Genomic_DNA"/>
</dbReference>
<dbReference type="AlphaFoldDB" id="E7RTY3"/>
<sequence>MVTQYGSEFLGIVLIHFLAVISPGPDFAVAIRQSVRHGRRVGIWTALGIGAGISIHVLYTLVGISALLRATPWAMTAARWAGAAYLLWLGIRFVRSAPPTPQDVAVQGPTQGAPVGDAPAGMMPEAASVPMPEPSARRAFWVGFMTNATNPKATLFFLAVFTTVVSPATPLWVQGLYGLWMCAATAAWFVVVSLLFSQQAVRQRFLAYGHWFERIMGVLLLAFALKLFLS</sequence>
<dbReference type="PIRSF" id="PIRSF006324">
    <property type="entry name" value="LeuE"/>
    <property type="match status" value="1"/>
</dbReference>
<feature type="transmembrane region" description="Helical" evidence="6">
    <location>
        <begin position="43"/>
        <end position="67"/>
    </location>
</feature>
<dbReference type="PANTHER" id="PTHR30086:SF21">
    <property type="entry name" value="TRANSPORT PROTEIN"/>
    <property type="match status" value="1"/>
</dbReference>
<keyword evidence="8" id="KW-1185">Reference proteome</keyword>
<evidence type="ECO:0000256" key="4">
    <source>
        <dbReference type="ARBA" id="ARBA00022989"/>
    </source>
</evidence>
<feature type="transmembrane region" description="Helical" evidence="6">
    <location>
        <begin position="12"/>
        <end position="31"/>
    </location>
</feature>
<protein>
    <submittedName>
        <fullName evidence="7">Homoserine/Threonine efflux protein</fullName>
    </submittedName>
</protein>
<feature type="transmembrane region" description="Helical" evidence="6">
    <location>
        <begin position="153"/>
        <end position="172"/>
    </location>
</feature>
<dbReference type="HOGENOM" id="CLU_079569_0_1_4"/>
<feature type="transmembrane region" description="Helical" evidence="6">
    <location>
        <begin position="208"/>
        <end position="229"/>
    </location>
</feature>
<proteinExistence type="predicted"/>
<dbReference type="GO" id="GO:0015171">
    <property type="term" value="F:amino acid transmembrane transporter activity"/>
    <property type="evidence" value="ECO:0007669"/>
    <property type="project" value="TreeGrafter"/>
</dbReference>
<dbReference type="STRING" id="887898.HMPREF0551_0402"/>
<comment type="subcellular location">
    <subcellularLocation>
        <location evidence="1">Cell membrane</location>
        <topology evidence="1">Multi-pass membrane protein</topology>
    </subcellularLocation>
</comment>
<keyword evidence="2" id="KW-1003">Cell membrane</keyword>
<accession>E7RTY3</accession>
<evidence type="ECO:0000256" key="6">
    <source>
        <dbReference type="SAM" id="Phobius"/>
    </source>
</evidence>
<evidence type="ECO:0000256" key="3">
    <source>
        <dbReference type="ARBA" id="ARBA00022692"/>
    </source>
</evidence>
<name>E7RTY3_9BURK</name>
<dbReference type="eggNOG" id="COG1280">
    <property type="taxonomic scope" value="Bacteria"/>
</dbReference>
<comment type="caution">
    <text evidence="7">The sequence shown here is derived from an EMBL/GenBank/DDBJ whole genome shotgun (WGS) entry which is preliminary data.</text>
</comment>
<gene>
    <name evidence="7" type="ORF">HMPREF0551_0402</name>
</gene>
<evidence type="ECO:0000256" key="2">
    <source>
        <dbReference type="ARBA" id="ARBA00022475"/>
    </source>
</evidence>
<evidence type="ECO:0000256" key="5">
    <source>
        <dbReference type="ARBA" id="ARBA00023136"/>
    </source>
</evidence>
<keyword evidence="3 6" id="KW-0812">Transmembrane</keyword>
<dbReference type="Proteomes" id="UP000011021">
    <property type="component" value="Unassembled WGS sequence"/>
</dbReference>
<reference evidence="7 8" key="1">
    <citation type="submission" date="2010-12" db="EMBL/GenBank/DDBJ databases">
        <authorList>
            <person name="Muzny D."/>
            <person name="Qin X."/>
            <person name="Deng J."/>
            <person name="Jiang H."/>
            <person name="Liu Y."/>
            <person name="Qu J."/>
            <person name="Song X.-Z."/>
            <person name="Zhang L."/>
            <person name="Thornton R."/>
            <person name="Coyle M."/>
            <person name="Francisco L."/>
            <person name="Jackson L."/>
            <person name="Javaid M."/>
            <person name="Korchina V."/>
            <person name="Kovar C."/>
            <person name="Mata R."/>
            <person name="Mathew T."/>
            <person name="Ngo R."/>
            <person name="Nguyen L."/>
            <person name="Nguyen N."/>
            <person name="Okwuonu G."/>
            <person name="Ongeri F."/>
            <person name="Pham C."/>
            <person name="Simmons D."/>
            <person name="Wilczek-Boney K."/>
            <person name="Hale W."/>
            <person name="Jakkamsetti A."/>
            <person name="Pham P."/>
            <person name="Ruth R."/>
            <person name="San Lucas F."/>
            <person name="Warren J."/>
            <person name="Zhang J."/>
            <person name="Zhao Z."/>
            <person name="Zhou C."/>
            <person name="Zhu D."/>
            <person name="Lee S."/>
            <person name="Bess C."/>
            <person name="Blankenburg K."/>
            <person name="Forbes L."/>
            <person name="Fu Q."/>
            <person name="Gubbala S."/>
            <person name="Hirani K."/>
            <person name="Jayaseelan J.C."/>
            <person name="Lara F."/>
            <person name="Munidasa M."/>
            <person name="Palculict T."/>
            <person name="Patil S."/>
            <person name="Pu L.-L."/>
            <person name="Saada N."/>
            <person name="Tang L."/>
            <person name="Weissenberger G."/>
            <person name="Zhu Y."/>
            <person name="Hemphill L."/>
            <person name="Shang Y."/>
            <person name="Youmans B."/>
            <person name="Ayvaz T."/>
            <person name="Ross M."/>
            <person name="Santibanez J."/>
            <person name="Aqrawi P."/>
            <person name="Gross S."/>
            <person name="Joshi V."/>
            <person name="Fowler G."/>
            <person name="Nazareth L."/>
            <person name="Reid J."/>
            <person name="Worley K."/>
            <person name="Petrosino J."/>
            <person name="Highlander S."/>
            <person name="Gibbs R."/>
        </authorList>
    </citation>
    <scope>NUCLEOTIDE SEQUENCE [LARGE SCALE GENOMIC DNA]</scope>
    <source>
        <strain evidence="7 8">ATCC 51599</strain>
    </source>
</reference>
<keyword evidence="5 6" id="KW-0472">Membrane</keyword>
<dbReference type="PANTHER" id="PTHR30086">
    <property type="entry name" value="ARGININE EXPORTER PROTEIN ARGO"/>
    <property type="match status" value="1"/>
</dbReference>
<organism evidence="7 8">
    <name type="scientific">Lautropia mirabilis ATCC 51599</name>
    <dbReference type="NCBI Taxonomy" id="887898"/>
    <lineage>
        <taxon>Bacteria</taxon>
        <taxon>Pseudomonadati</taxon>
        <taxon>Pseudomonadota</taxon>
        <taxon>Betaproteobacteria</taxon>
        <taxon>Burkholderiales</taxon>
        <taxon>Burkholderiaceae</taxon>
        <taxon>Lautropia</taxon>
    </lineage>
</organism>
<dbReference type="Pfam" id="PF01810">
    <property type="entry name" value="LysE"/>
    <property type="match status" value="1"/>
</dbReference>
<dbReference type="InterPro" id="IPR001123">
    <property type="entry name" value="LeuE-type"/>
</dbReference>